<proteinExistence type="predicted"/>
<reference evidence="1" key="1">
    <citation type="submission" date="2020-04" db="EMBL/GenBank/DDBJ databases">
        <authorList>
            <person name="Chiriac C."/>
            <person name="Salcher M."/>
            <person name="Ghai R."/>
            <person name="Kavagutti S V."/>
        </authorList>
    </citation>
    <scope>NUCLEOTIDE SEQUENCE</scope>
</reference>
<protein>
    <submittedName>
        <fullName evidence="1">Uncharacterized protein</fullName>
    </submittedName>
</protein>
<gene>
    <name evidence="1" type="ORF">UFOVP138_46</name>
</gene>
<evidence type="ECO:0000313" key="1">
    <source>
        <dbReference type="EMBL" id="CAB4132107.1"/>
    </source>
</evidence>
<accession>A0A6J5LG93</accession>
<name>A0A6J5LG93_9CAUD</name>
<sequence>MKKILFLISIALSSFAMAASQSEFAVTRGGTVLGNVPMALDASGIPQAISASSPMPITGTLSVTPPANQVVTVSGVPSVTVTNLPSTQPVSIASSVAVTGANGTATVLSGTIATGGTSQQIAAALTTRSHVSIKNPAVATETLCYEFNNTASLTTSYCLQPGEAVAYDAPAFVPTGTINVIATTTGHLFKAEQF</sequence>
<organism evidence="1">
    <name type="scientific">uncultured Caudovirales phage</name>
    <dbReference type="NCBI Taxonomy" id="2100421"/>
    <lineage>
        <taxon>Viruses</taxon>
        <taxon>Duplodnaviria</taxon>
        <taxon>Heunggongvirae</taxon>
        <taxon>Uroviricota</taxon>
        <taxon>Caudoviricetes</taxon>
        <taxon>Peduoviridae</taxon>
        <taxon>Maltschvirus</taxon>
        <taxon>Maltschvirus maltsch</taxon>
    </lineage>
</organism>
<dbReference type="EMBL" id="LR796256">
    <property type="protein sequence ID" value="CAB4132107.1"/>
    <property type="molecule type" value="Genomic_DNA"/>
</dbReference>